<dbReference type="InterPro" id="IPR011990">
    <property type="entry name" value="TPR-like_helical_dom_sf"/>
</dbReference>
<dbReference type="InterPro" id="IPR010982">
    <property type="entry name" value="Lambda_DNA-bd_dom_sf"/>
</dbReference>
<dbReference type="InterPro" id="IPR001387">
    <property type="entry name" value="Cro/C1-type_HTH"/>
</dbReference>
<dbReference type="SUPFAM" id="SSF47413">
    <property type="entry name" value="lambda repressor-like DNA-binding domains"/>
    <property type="match status" value="1"/>
</dbReference>
<dbReference type="InterPro" id="IPR053163">
    <property type="entry name" value="HTH-type_regulator_Rgg"/>
</dbReference>
<dbReference type="CDD" id="cd00093">
    <property type="entry name" value="HTH_XRE"/>
    <property type="match status" value="1"/>
</dbReference>
<gene>
    <name evidence="2" type="ORF">GLP18_04170</name>
</gene>
<protein>
    <submittedName>
        <fullName evidence="2">Helix-turn-helix domain-containing protein</fullName>
    </submittedName>
</protein>
<organism evidence="2 3">
    <name type="scientific">Streptococcus suis</name>
    <dbReference type="NCBI Taxonomy" id="1307"/>
    <lineage>
        <taxon>Bacteria</taxon>
        <taxon>Bacillati</taxon>
        <taxon>Bacillota</taxon>
        <taxon>Bacilli</taxon>
        <taxon>Lactobacillales</taxon>
        <taxon>Streptococcaceae</taxon>
        <taxon>Streptococcus</taxon>
    </lineage>
</organism>
<evidence type="ECO:0000313" key="3">
    <source>
        <dbReference type="Proteomes" id="UP000483765"/>
    </source>
</evidence>
<dbReference type="PANTHER" id="PTHR37038:SF14">
    <property type="entry name" value="TRANSCRIPTIONAL ACTIVATOR"/>
    <property type="match status" value="1"/>
</dbReference>
<feature type="domain" description="HTH cro/C1-type" evidence="1">
    <location>
        <begin position="9"/>
        <end position="62"/>
    </location>
</feature>
<reference evidence="2 3" key="1">
    <citation type="submission" date="2019-11" db="EMBL/GenBank/DDBJ databases">
        <title>Divergent Streptococcus suis from cattle.</title>
        <authorList>
            <person name="Williamson C."/>
        </authorList>
    </citation>
    <scope>NUCLEOTIDE SEQUENCE [LARGE SCALE GENOMIC DNA]</scope>
    <source>
        <strain evidence="2 3">10-36905</strain>
    </source>
</reference>
<dbReference type="AlphaFoldDB" id="A0A6L8MWI0"/>
<dbReference type="RefSeq" id="WP_160863961.1">
    <property type="nucleotide sequence ID" value="NZ_WNXH01000005.1"/>
</dbReference>
<dbReference type="Gene3D" id="1.25.40.10">
    <property type="entry name" value="Tetratricopeptide repeat domain"/>
    <property type="match status" value="1"/>
</dbReference>
<dbReference type="PROSITE" id="PS50943">
    <property type="entry name" value="HTH_CROC1"/>
    <property type="match status" value="1"/>
</dbReference>
<dbReference type="PANTHER" id="PTHR37038">
    <property type="entry name" value="TRANSCRIPTIONAL REGULATOR-RELATED"/>
    <property type="match status" value="1"/>
</dbReference>
<dbReference type="GO" id="GO:0003677">
    <property type="term" value="F:DNA binding"/>
    <property type="evidence" value="ECO:0007669"/>
    <property type="project" value="InterPro"/>
</dbReference>
<dbReference type="SMART" id="SM00530">
    <property type="entry name" value="HTH_XRE"/>
    <property type="match status" value="1"/>
</dbReference>
<proteinExistence type="predicted"/>
<evidence type="ECO:0000313" key="2">
    <source>
        <dbReference type="EMBL" id="MYN69437.1"/>
    </source>
</evidence>
<dbReference type="Pfam" id="PF01381">
    <property type="entry name" value="HTH_3"/>
    <property type="match status" value="1"/>
</dbReference>
<evidence type="ECO:0000259" key="1">
    <source>
        <dbReference type="PROSITE" id="PS50943"/>
    </source>
</evidence>
<dbReference type="EMBL" id="WNXH01000005">
    <property type="protein sequence ID" value="MYN69437.1"/>
    <property type="molecule type" value="Genomic_DNA"/>
</dbReference>
<accession>A0A6L8MWI0</accession>
<name>A0A6L8MWI0_STRSU</name>
<comment type="caution">
    <text evidence="2">The sequence shown here is derived from an EMBL/GenBank/DDBJ whole genome shotgun (WGS) entry which is preliminary data.</text>
</comment>
<dbReference type="Proteomes" id="UP000483765">
    <property type="component" value="Unassembled WGS sequence"/>
</dbReference>
<sequence length="289" mass="34253">MKILLATRLKKRRKELGWSQKKLADGVCDQGQISRIEKGAYMPGADLLHALAKKLQVRMDYFFDEEESEIVSDLKQFRKLVKNCLLQKDYEALAFLYEKEKETLSHLTFPDQVYIEWVDAILAENLNDSREESIQKHRELLERVGEDWKGYIYLYNSLLSLLIRDKKYSEVEALYSEIDEKINKQDLELLIDMESYFSIQSNYTRFLWLTDQRDKGIELVTECIDDFKSIYPIHFLADYYCDLGNFTEEFADKTLVKERFELSRVLFELAGVDTIALKIEKYIKEQYSE</sequence>